<evidence type="ECO:0000313" key="5">
    <source>
        <dbReference type="EMBL" id="TGV04787.1"/>
    </source>
</evidence>
<dbReference type="RefSeq" id="WP_135874673.1">
    <property type="nucleotide sequence ID" value="NZ_SRSO01000001.1"/>
</dbReference>
<dbReference type="SUPFAM" id="SSF53474">
    <property type="entry name" value="alpha/beta-Hydrolases"/>
    <property type="match status" value="1"/>
</dbReference>
<evidence type="ECO:0000256" key="1">
    <source>
        <dbReference type="ARBA" id="ARBA00005622"/>
    </source>
</evidence>
<comment type="similarity">
    <text evidence="1">Belongs to the esterase D family.</text>
</comment>
<dbReference type="PANTHER" id="PTHR40841:SF2">
    <property type="entry name" value="SIDEROPHORE-DEGRADING ESTERASE (EUROFUNG)"/>
    <property type="match status" value="1"/>
</dbReference>
<dbReference type="InterPro" id="IPR059177">
    <property type="entry name" value="GH29D-like_dom"/>
</dbReference>
<dbReference type="GO" id="GO:0016788">
    <property type="term" value="F:hydrolase activity, acting on ester bonds"/>
    <property type="evidence" value="ECO:0007669"/>
    <property type="project" value="TreeGrafter"/>
</dbReference>
<dbReference type="SUPFAM" id="SSF56988">
    <property type="entry name" value="Anthrax protective antigen"/>
    <property type="match status" value="1"/>
</dbReference>
<dbReference type="EMBL" id="SRSO01000001">
    <property type="protein sequence ID" value="TGV04787.1"/>
    <property type="molecule type" value="Genomic_DNA"/>
</dbReference>
<dbReference type="Pfam" id="PF07691">
    <property type="entry name" value="PA14"/>
    <property type="match status" value="1"/>
</dbReference>
<evidence type="ECO:0000256" key="3">
    <source>
        <dbReference type="SAM" id="SignalP"/>
    </source>
</evidence>
<dbReference type="InterPro" id="IPR052558">
    <property type="entry name" value="Siderophore_Hydrolase_D"/>
</dbReference>
<dbReference type="Pfam" id="PF13290">
    <property type="entry name" value="CHB_HEX_C_1"/>
    <property type="match status" value="1"/>
</dbReference>
<dbReference type="Pfam" id="PF00756">
    <property type="entry name" value="Esterase"/>
    <property type="match status" value="1"/>
</dbReference>
<dbReference type="InterPro" id="IPR037524">
    <property type="entry name" value="PA14/GLEYA"/>
</dbReference>
<gene>
    <name evidence="5" type="ORF">EM932_01300</name>
</gene>
<keyword evidence="3" id="KW-0732">Signal</keyword>
<dbReference type="Gene3D" id="3.90.182.10">
    <property type="entry name" value="Toxin - Anthrax Protective Antigen,domain 1"/>
    <property type="match status" value="1"/>
</dbReference>
<dbReference type="InterPro" id="IPR011658">
    <property type="entry name" value="PA14_dom"/>
</dbReference>
<dbReference type="PROSITE" id="PS51820">
    <property type="entry name" value="PA14"/>
    <property type="match status" value="1"/>
</dbReference>
<dbReference type="Proteomes" id="UP000307602">
    <property type="component" value="Unassembled WGS sequence"/>
</dbReference>
<dbReference type="InterPro" id="IPR000801">
    <property type="entry name" value="Esterase-like"/>
</dbReference>
<accession>A0A4S1E2D7</accession>
<keyword evidence="2" id="KW-0378">Hydrolase</keyword>
<feature type="domain" description="PA14" evidence="4">
    <location>
        <begin position="357"/>
        <end position="495"/>
    </location>
</feature>
<protein>
    <recommendedName>
        <fullName evidence="4">PA14 domain-containing protein</fullName>
    </recommendedName>
</protein>
<evidence type="ECO:0000256" key="2">
    <source>
        <dbReference type="ARBA" id="ARBA00022801"/>
    </source>
</evidence>
<dbReference type="AlphaFoldDB" id="A0A4S1E2D7"/>
<dbReference type="OrthoDB" id="9784036at2"/>
<evidence type="ECO:0000313" key="6">
    <source>
        <dbReference type="Proteomes" id="UP000307602"/>
    </source>
</evidence>
<keyword evidence="6" id="KW-1185">Reference proteome</keyword>
<evidence type="ECO:0000259" key="4">
    <source>
        <dbReference type="PROSITE" id="PS51820"/>
    </source>
</evidence>
<feature type="signal peptide" evidence="3">
    <location>
        <begin position="1"/>
        <end position="29"/>
    </location>
</feature>
<dbReference type="PANTHER" id="PTHR40841">
    <property type="entry name" value="SIDEROPHORE TRIACETYLFUSARININE C ESTERASE"/>
    <property type="match status" value="1"/>
</dbReference>
<dbReference type="PROSITE" id="PS51257">
    <property type="entry name" value="PROKAR_LIPOPROTEIN"/>
    <property type="match status" value="1"/>
</dbReference>
<comment type="caution">
    <text evidence="5">The sequence shown here is derived from an EMBL/GenBank/DDBJ whole genome shotgun (WGS) entry which is preliminary data.</text>
</comment>
<proteinExistence type="inferred from homology"/>
<name>A0A4S1E2D7_9FLAO</name>
<organism evidence="5 6">
    <name type="scientific">Flavivirga rizhaonensis</name>
    <dbReference type="NCBI Taxonomy" id="2559571"/>
    <lineage>
        <taxon>Bacteria</taxon>
        <taxon>Pseudomonadati</taxon>
        <taxon>Bacteroidota</taxon>
        <taxon>Flavobacteriia</taxon>
        <taxon>Flavobacteriales</taxon>
        <taxon>Flavobacteriaceae</taxon>
        <taxon>Flavivirga</taxon>
    </lineage>
</organism>
<sequence length="503" mass="57404">MKKASIKIKNQVSLTCILSFLISCAFLNAQNMPGESFTLQSKYMKGDREIQIALPHGYNEWTEYDVLYMLDPKWNMELKKSLLDFMQKKSMSPRTILVGVVSPDRTSDMTPTKMDNFPTSGNAENFIDFIGKEVKPFVESKYKTSGHNTFAGHSFGGLCVMHALLKSPEYFDSYLVSDPSFWYDNKLLVKMAKEKLSKAGGKTLFIGGRKGKAYKGMGIEAMGTVLKEYAPNNLDWKIIAYENETHNSVIYKLNYDGIKFISQDFRNSTIRFTPNQGEVIPGIPLTIFMTQPNDKLRYTVDGSEPDFDSEFMNDSVTILKATTLKVKIPLKRDHTLPAVSGEFVEGTKLKGIKKGKKHAAGLRYTYYEGNFNKLPNFDTINVIKTGLVTKGFKLKSFPKKQFFASVYKGYFEAKTSGYHYFVLSSNDGLKFYIHDKLMINNDLKHNAHSQKSTVIYLEKGLHPIRYEYFQFDGGAEINLYYKAPGEKPGRLNFDRFWHKPSRK</sequence>
<dbReference type="InterPro" id="IPR029058">
    <property type="entry name" value="AB_hydrolase_fold"/>
</dbReference>
<feature type="chain" id="PRO_5020277536" description="PA14 domain-containing protein" evidence="3">
    <location>
        <begin position="30"/>
        <end position="503"/>
    </location>
</feature>
<reference evidence="5 6" key="1">
    <citation type="submission" date="2019-04" db="EMBL/GenBank/DDBJ databases">
        <authorList>
            <person name="Liu A."/>
        </authorList>
    </citation>
    <scope>NUCLEOTIDE SEQUENCE [LARGE SCALE GENOMIC DNA]</scope>
    <source>
        <strain evidence="5 6">RZ03</strain>
    </source>
</reference>
<dbReference type="Gene3D" id="3.40.50.1820">
    <property type="entry name" value="alpha/beta hydrolase"/>
    <property type="match status" value="1"/>
</dbReference>
<dbReference type="SMART" id="SM00758">
    <property type="entry name" value="PA14"/>
    <property type="match status" value="1"/>
</dbReference>